<sequence>MKNSKPIFEDLTKEGENPVKVVFAKRTLSKTVLAQEKNKLLKRVTNDNALLEKKSVGLKSWRTTIFRYAAAAVVLVVSMMAALSIDKVRHQTAYGEVASVQLPDGTLVTLNGNSQLKYSRLYWWFMEERKVALKGEAFFDVVKRKTKEGDMKFQVFTEHLKVEVLGTAFNVIDRSNQEVVVLEEGSVQVKVLSNETTLPLLPGEYMSYNKIDNKLEHGSVVTEGYTSWKDNYIILDNKTLGDLARIINTVYGKKVVFKNNADKDIILEGKVPSNEINVLIHALKLATNLKIHMEGDTVFVN</sequence>
<proteinExistence type="predicted"/>
<feature type="domain" description="FecR protein" evidence="2">
    <location>
        <begin position="90"/>
        <end position="188"/>
    </location>
</feature>
<dbReference type="GO" id="GO:0016989">
    <property type="term" value="F:sigma factor antagonist activity"/>
    <property type="evidence" value="ECO:0007669"/>
    <property type="project" value="TreeGrafter"/>
</dbReference>
<dbReference type="eggNOG" id="COG3712">
    <property type="taxonomic scope" value="Bacteria"/>
</dbReference>
<dbReference type="Gene3D" id="2.60.120.1440">
    <property type="match status" value="1"/>
</dbReference>
<keyword evidence="1" id="KW-0472">Membrane</keyword>
<dbReference type="Pfam" id="PF16344">
    <property type="entry name" value="FecR_C"/>
    <property type="match status" value="1"/>
</dbReference>
<reference evidence="5" key="1">
    <citation type="submission" date="2011-07" db="EMBL/GenBank/DDBJ databases">
        <title>The complete genome of Cyclobacterium marinum DSM 745.</title>
        <authorList>
            <person name="Lucas S."/>
            <person name="Han J."/>
            <person name="Lapidus A."/>
            <person name="Bruce D."/>
            <person name="Goodwin L."/>
            <person name="Pitluck S."/>
            <person name="Peters L."/>
            <person name="Kyrpides N."/>
            <person name="Mavromatis K."/>
            <person name="Ivanova N."/>
            <person name="Ovchinnikova G."/>
            <person name="Chertkov O."/>
            <person name="Detter J.C."/>
            <person name="Tapia R."/>
            <person name="Han C."/>
            <person name="Land M."/>
            <person name="Hauser L."/>
            <person name="Markowitz V."/>
            <person name="Cheng J.-F."/>
            <person name="Hugenholtz P."/>
            <person name="Woyke T."/>
            <person name="Wu D."/>
            <person name="Tindall B."/>
            <person name="Schuetze A."/>
            <person name="Brambilla E."/>
            <person name="Klenk H.-P."/>
            <person name="Eisen J.A."/>
        </authorList>
    </citation>
    <scope>NUCLEOTIDE SEQUENCE [LARGE SCALE GENOMIC DNA]</scope>
    <source>
        <strain evidence="5">ATCC 25205 / DSM 745 / LMG 13164 / NCIMB 1802</strain>
    </source>
</reference>
<feature type="transmembrane region" description="Helical" evidence="1">
    <location>
        <begin position="65"/>
        <end position="85"/>
    </location>
</feature>
<dbReference type="Gene3D" id="3.55.50.30">
    <property type="match status" value="1"/>
</dbReference>
<evidence type="ECO:0000256" key="1">
    <source>
        <dbReference type="SAM" id="Phobius"/>
    </source>
</evidence>
<evidence type="ECO:0000313" key="4">
    <source>
        <dbReference type="EMBL" id="AEL26197.1"/>
    </source>
</evidence>
<keyword evidence="1" id="KW-1133">Transmembrane helix</keyword>
<dbReference type="RefSeq" id="WP_014020490.1">
    <property type="nucleotide sequence ID" value="NC_015914.1"/>
</dbReference>
<dbReference type="AlphaFoldDB" id="G0IUX3"/>
<accession>G0IUX3</accession>
<dbReference type="InterPro" id="IPR032508">
    <property type="entry name" value="FecR_C"/>
</dbReference>
<dbReference type="PANTHER" id="PTHR30273:SF2">
    <property type="entry name" value="PROTEIN FECR"/>
    <property type="match status" value="1"/>
</dbReference>
<dbReference type="STRING" id="880070.Cycma_2455"/>
<evidence type="ECO:0000259" key="3">
    <source>
        <dbReference type="Pfam" id="PF16344"/>
    </source>
</evidence>
<dbReference type="InterPro" id="IPR006860">
    <property type="entry name" value="FecR"/>
</dbReference>
<keyword evidence="5" id="KW-1185">Reference proteome</keyword>
<evidence type="ECO:0000259" key="2">
    <source>
        <dbReference type="Pfam" id="PF04773"/>
    </source>
</evidence>
<dbReference type="PIRSF" id="PIRSF018266">
    <property type="entry name" value="FecR"/>
    <property type="match status" value="1"/>
</dbReference>
<gene>
    <name evidence="4" type="ordered locus">Cycma_2455</name>
</gene>
<dbReference type="PANTHER" id="PTHR30273">
    <property type="entry name" value="PERIPLASMIC SIGNAL SENSOR AND SIGMA FACTOR ACTIVATOR FECR-RELATED"/>
    <property type="match status" value="1"/>
</dbReference>
<feature type="domain" description="Protein FecR C-terminal" evidence="3">
    <location>
        <begin position="232"/>
        <end position="300"/>
    </location>
</feature>
<dbReference type="HOGENOM" id="CLU_050192_2_1_10"/>
<organism evidence="4 5">
    <name type="scientific">Cyclobacterium marinum (strain ATCC 25205 / DSM 745 / LMG 13164 / NCIMB 1802)</name>
    <name type="common">Flectobacillus marinus</name>
    <dbReference type="NCBI Taxonomy" id="880070"/>
    <lineage>
        <taxon>Bacteria</taxon>
        <taxon>Pseudomonadati</taxon>
        <taxon>Bacteroidota</taxon>
        <taxon>Cytophagia</taxon>
        <taxon>Cytophagales</taxon>
        <taxon>Cyclobacteriaceae</taxon>
        <taxon>Cyclobacterium</taxon>
    </lineage>
</organism>
<dbReference type="InterPro" id="IPR012373">
    <property type="entry name" value="Ferrdict_sens_TM"/>
</dbReference>
<evidence type="ECO:0000313" key="5">
    <source>
        <dbReference type="Proteomes" id="UP000001635"/>
    </source>
</evidence>
<dbReference type="KEGG" id="cmr:Cycma_2455"/>
<keyword evidence="1" id="KW-0812">Transmembrane</keyword>
<name>G0IUX3_CYCMS</name>
<dbReference type="Pfam" id="PF04773">
    <property type="entry name" value="FecR"/>
    <property type="match status" value="1"/>
</dbReference>
<protein>
    <submittedName>
        <fullName evidence="4">Anti-FecI sigma factor, FecR</fullName>
    </submittedName>
</protein>
<dbReference type="Proteomes" id="UP000001635">
    <property type="component" value="Chromosome"/>
</dbReference>
<dbReference type="EMBL" id="CP002955">
    <property type="protein sequence ID" value="AEL26197.1"/>
    <property type="molecule type" value="Genomic_DNA"/>
</dbReference>